<reference evidence="4 5" key="1">
    <citation type="submission" date="2018-03" db="EMBL/GenBank/DDBJ databases">
        <title>Genomic Encyclopedia of Archaeal and Bacterial Type Strains, Phase II (KMG-II): from individual species to whole genera.</title>
        <authorList>
            <person name="Goeker M."/>
        </authorList>
    </citation>
    <scope>NUCLEOTIDE SEQUENCE [LARGE SCALE GENOMIC DNA]</scope>
    <source>
        <strain evidence="4 5">DSM 18107</strain>
    </source>
</reference>
<sequence>MRTYIQAIITGATLALASCSAPSGQPKKNGTDSAATSTDSSTAPVETKAPNTSYKPAFPGQTRIAGVKTKTPYEGTVLTDKLESPWGITNLPDGRLLITEKKGVMRIATTTGQLSEPITGLPKVNPEGQGGLLGVRVDPDFSSNRIVYWVFSEPRPDGNLTAVAKGKLSADEKKIEGATVIYRATPAYKGTLHYGGRIVFDKEGNLVISTGERSDLETRPQAQFLNSALGKVLRITKDGKPAAGNPFIGQNDKRAEIYSYGHRNVQGLAFNPATGDLWETEFGPRGGDELNRILPGKNYGWPIITYGIEYKGDKVGEGIQQKEGLEQPVYYWDPVLSPSGITFYSGKGIPEWKGNLFIGGLSSIHIARLVIENNKVVGEEMLLEKEEQRFRDITEGNDGALYAVTDNGRLYSIHKK</sequence>
<accession>A0A2P8FVV1</accession>
<feature type="signal peptide" evidence="2">
    <location>
        <begin position="1"/>
        <end position="17"/>
    </location>
</feature>
<gene>
    <name evidence="4" type="ORF">CLV42_11246</name>
</gene>
<dbReference type="PANTHER" id="PTHR19328:SF75">
    <property type="entry name" value="ALDOSE SUGAR DEHYDROGENASE YLII"/>
    <property type="match status" value="1"/>
</dbReference>
<keyword evidence="5" id="KW-1185">Reference proteome</keyword>
<feature type="region of interest" description="Disordered" evidence="1">
    <location>
        <begin position="20"/>
        <end position="59"/>
    </location>
</feature>
<protein>
    <submittedName>
        <fullName evidence="4">Glucose/arabinose dehydrogenase</fullName>
    </submittedName>
</protein>
<feature type="chain" id="PRO_5015143879" evidence="2">
    <location>
        <begin position="18"/>
        <end position="416"/>
    </location>
</feature>
<dbReference type="RefSeq" id="WP_106604467.1">
    <property type="nucleotide sequence ID" value="NZ_PYGK01000012.1"/>
</dbReference>
<dbReference type="AlphaFoldDB" id="A0A2P8FVV1"/>
<feature type="domain" description="Glucose/Sorbosone dehydrogenase" evidence="3">
    <location>
        <begin position="82"/>
        <end position="411"/>
    </location>
</feature>
<dbReference type="PROSITE" id="PS51257">
    <property type="entry name" value="PROKAR_LIPOPROTEIN"/>
    <property type="match status" value="1"/>
</dbReference>
<comment type="caution">
    <text evidence="4">The sequence shown here is derived from an EMBL/GenBank/DDBJ whole genome shotgun (WGS) entry which is preliminary data.</text>
</comment>
<evidence type="ECO:0000313" key="4">
    <source>
        <dbReference type="EMBL" id="PSL25841.1"/>
    </source>
</evidence>
<dbReference type="Pfam" id="PF07995">
    <property type="entry name" value="GSDH"/>
    <property type="match status" value="1"/>
</dbReference>
<evidence type="ECO:0000259" key="3">
    <source>
        <dbReference type="Pfam" id="PF07995"/>
    </source>
</evidence>
<dbReference type="PANTHER" id="PTHR19328">
    <property type="entry name" value="HEDGEHOG-INTERACTING PROTEIN"/>
    <property type="match status" value="1"/>
</dbReference>
<name>A0A2P8FVV1_9BACT</name>
<dbReference type="Proteomes" id="UP000240978">
    <property type="component" value="Unassembled WGS sequence"/>
</dbReference>
<dbReference type="SUPFAM" id="SSF50952">
    <property type="entry name" value="Soluble quinoprotein glucose dehydrogenase"/>
    <property type="match status" value="1"/>
</dbReference>
<dbReference type="InterPro" id="IPR011042">
    <property type="entry name" value="6-blade_b-propeller_TolB-like"/>
</dbReference>
<evidence type="ECO:0000256" key="1">
    <source>
        <dbReference type="SAM" id="MobiDB-lite"/>
    </source>
</evidence>
<feature type="compositionally biased region" description="Low complexity" evidence="1">
    <location>
        <begin position="31"/>
        <end position="43"/>
    </location>
</feature>
<dbReference type="EMBL" id="PYGK01000012">
    <property type="protein sequence ID" value="PSL25841.1"/>
    <property type="molecule type" value="Genomic_DNA"/>
</dbReference>
<evidence type="ECO:0000313" key="5">
    <source>
        <dbReference type="Proteomes" id="UP000240978"/>
    </source>
</evidence>
<evidence type="ECO:0000256" key="2">
    <source>
        <dbReference type="SAM" id="SignalP"/>
    </source>
</evidence>
<organism evidence="4 5">
    <name type="scientific">Chitinophaga ginsengisoli</name>
    <dbReference type="NCBI Taxonomy" id="363837"/>
    <lineage>
        <taxon>Bacteria</taxon>
        <taxon>Pseudomonadati</taxon>
        <taxon>Bacteroidota</taxon>
        <taxon>Chitinophagia</taxon>
        <taxon>Chitinophagales</taxon>
        <taxon>Chitinophagaceae</taxon>
        <taxon>Chitinophaga</taxon>
    </lineage>
</organism>
<dbReference type="Gene3D" id="2.120.10.30">
    <property type="entry name" value="TolB, C-terminal domain"/>
    <property type="match status" value="1"/>
</dbReference>
<proteinExistence type="predicted"/>
<dbReference type="OrthoDB" id="9770043at2"/>
<dbReference type="InterPro" id="IPR012938">
    <property type="entry name" value="Glc/Sorbosone_DH"/>
</dbReference>
<dbReference type="InterPro" id="IPR011041">
    <property type="entry name" value="Quinoprot_gluc/sorb_DH_b-prop"/>
</dbReference>
<keyword evidence="2" id="KW-0732">Signal</keyword>